<keyword evidence="1" id="KW-0732">Signal</keyword>
<feature type="chain" id="PRO_5002246761" evidence="1">
    <location>
        <begin position="20"/>
        <end position="52"/>
    </location>
</feature>
<dbReference type="Proteomes" id="UP000054270">
    <property type="component" value="Unassembled WGS sequence"/>
</dbReference>
<gene>
    <name evidence="2" type="ORF">HYPSUDRAFT_48650</name>
</gene>
<evidence type="ECO:0000313" key="2">
    <source>
        <dbReference type="EMBL" id="KJA15123.1"/>
    </source>
</evidence>
<reference evidence="3" key="1">
    <citation type="submission" date="2014-04" db="EMBL/GenBank/DDBJ databases">
        <title>Evolutionary Origins and Diversification of the Mycorrhizal Mutualists.</title>
        <authorList>
            <consortium name="DOE Joint Genome Institute"/>
            <consortium name="Mycorrhizal Genomics Consortium"/>
            <person name="Kohler A."/>
            <person name="Kuo A."/>
            <person name="Nagy L.G."/>
            <person name="Floudas D."/>
            <person name="Copeland A."/>
            <person name="Barry K.W."/>
            <person name="Cichocki N."/>
            <person name="Veneault-Fourrey C."/>
            <person name="LaButti K."/>
            <person name="Lindquist E.A."/>
            <person name="Lipzen A."/>
            <person name="Lundell T."/>
            <person name="Morin E."/>
            <person name="Murat C."/>
            <person name="Riley R."/>
            <person name="Ohm R."/>
            <person name="Sun H."/>
            <person name="Tunlid A."/>
            <person name="Henrissat B."/>
            <person name="Grigoriev I.V."/>
            <person name="Hibbett D.S."/>
            <person name="Martin F."/>
        </authorList>
    </citation>
    <scope>NUCLEOTIDE SEQUENCE [LARGE SCALE GENOMIC DNA]</scope>
    <source>
        <strain evidence="3">FD-334 SS-4</strain>
    </source>
</reference>
<dbReference type="EMBL" id="KN817653">
    <property type="protein sequence ID" value="KJA15123.1"/>
    <property type="molecule type" value="Genomic_DNA"/>
</dbReference>
<evidence type="ECO:0000313" key="3">
    <source>
        <dbReference type="Proteomes" id="UP000054270"/>
    </source>
</evidence>
<feature type="signal peptide" evidence="1">
    <location>
        <begin position="1"/>
        <end position="19"/>
    </location>
</feature>
<sequence>MHFIAIFTTICLVFVAAQALPVSDDLSLRSSTEAPEGGLKSLDKLGTIHLIL</sequence>
<protein>
    <submittedName>
        <fullName evidence="2">Uncharacterized protein</fullName>
    </submittedName>
</protein>
<evidence type="ECO:0000256" key="1">
    <source>
        <dbReference type="SAM" id="SignalP"/>
    </source>
</evidence>
<name>A0A0D2LWA7_HYPSF</name>
<proteinExistence type="predicted"/>
<organism evidence="2 3">
    <name type="scientific">Hypholoma sublateritium (strain FD-334 SS-4)</name>
    <dbReference type="NCBI Taxonomy" id="945553"/>
    <lineage>
        <taxon>Eukaryota</taxon>
        <taxon>Fungi</taxon>
        <taxon>Dikarya</taxon>
        <taxon>Basidiomycota</taxon>
        <taxon>Agaricomycotina</taxon>
        <taxon>Agaricomycetes</taxon>
        <taxon>Agaricomycetidae</taxon>
        <taxon>Agaricales</taxon>
        <taxon>Agaricineae</taxon>
        <taxon>Strophariaceae</taxon>
        <taxon>Hypholoma</taxon>
    </lineage>
</organism>
<keyword evidence="3" id="KW-1185">Reference proteome</keyword>
<accession>A0A0D2LWA7</accession>
<dbReference type="AlphaFoldDB" id="A0A0D2LWA7"/>